<sequence length="318" mass="34041">MADIGTDKKKFLKYCDESRLNMDPKFMIPGKIEGPWAEVQGAVLAPLAAWAAGLTGKFGNGPLKNAFCWPSYWLQDNVRTYGMENEPGVAPAYNVMYVGPNGSGACQNFMGIGLPLSINLISGLIAKQMSGIKYREIYYVPMAIYLVPTPNDDGSLSSSYTMPSSPAELEGSYAWSYSQCIGKSDGAGKKGGAAKGEEVMCSFYEMHLWKFKKVDGVLKGFLCALSEMDGYDQKEDAKGKSLKPEILAALAAFKKYITEKNIQPPGPTPTGPPASAGAPGGTFDAGRKHFLTQKAQIAGGDELGTYKATAEAELATMA</sequence>
<organism evidence="2">
    <name type="scientific">Haptolina brevifila</name>
    <dbReference type="NCBI Taxonomy" id="156173"/>
    <lineage>
        <taxon>Eukaryota</taxon>
        <taxon>Haptista</taxon>
        <taxon>Haptophyta</taxon>
        <taxon>Prymnesiophyceae</taxon>
        <taxon>Prymnesiales</taxon>
        <taxon>Prymnesiaceae</taxon>
        <taxon>Haptolina</taxon>
    </lineage>
</organism>
<proteinExistence type="predicted"/>
<gene>
    <name evidence="2" type="ORF">CBRE1094_LOCUS41623</name>
</gene>
<evidence type="ECO:0000256" key="1">
    <source>
        <dbReference type="SAM" id="MobiDB-lite"/>
    </source>
</evidence>
<dbReference type="EMBL" id="HBGU01076332">
    <property type="protein sequence ID" value="CAD9541297.1"/>
    <property type="molecule type" value="Transcribed_RNA"/>
</dbReference>
<accession>A0A7S2JAS6</accession>
<feature type="region of interest" description="Disordered" evidence="1">
    <location>
        <begin position="261"/>
        <end position="282"/>
    </location>
</feature>
<evidence type="ECO:0000313" key="2">
    <source>
        <dbReference type="EMBL" id="CAD9541297.1"/>
    </source>
</evidence>
<dbReference type="AlphaFoldDB" id="A0A7S2JAS6"/>
<name>A0A7S2JAS6_9EUKA</name>
<protein>
    <submittedName>
        <fullName evidence="2">Uncharacterized protein</fullName>
    </submittedName>
</protein>
<reference evidence="2" key="1">
    <citation type="submission" date="2021-01" db="EMBL/GenBank/DDBJ databases">
        <authorList>
            <person name="Corre E."/>
            <person name="Pelletier E."/>
            <person name="Niang G."/>
            <person name="Scheremetjew M."/>
            <person name="Finn R."/>
            <person name="Kale V."/>
            <person name="Holt S."/>
            <person name="Cochrane G."/>
            <person name="Meng A."/>
            <person name="Brown T."/>
            <person name="Cohen L."/>
        </authorList>
    </citation>
    <scope>NUCLEOTIDE SEQUENCE</scope>
    <source>
        <strain evidence="2">UTEX LB 985</strain>
    </source>
</reference>